<keyword evidence="3" id="KW-1185">Reference proteome</keyword>
<dbReference type="Pfam" id="PF08240">
    <property type="entry name" value="ADH_N"/>
    <property type="match status" value="1"/>
</dbReference>
<evidence type="ECO:0000313" key="2">
    <source>
        <dbReference type="EMBL" id="OJD32173.1"/>
    </source>
</evidence>
<dbReference type="InterPro" id="IPR013154">
    <property type="entry name" value="ADH-like_N"/>
</dbReference>
<dbReference type="AlphaFoldDB" id="A0A1J9RXG6"/>
<dbReference type="Gene3D" id="3.40.50.720">
    <property type="entry name" value="NAD(P)-binding Rossmann-like Domain"/>
    <property type="match status" value="1"/>
</dbReference>
<dbReference type="InterPro" id="IPR013149">
    <property type="entry name" value="ADH-like_C"/>
</dbReference>
<dbReference type="Gene3D" id="3.90.180.10">
    <property type="entry name" value="Medium-chain alcohol dehydrogenases, catalytic domain"/>
    <property type="match status" value="1"/>
</dbReference>
<gene>
    <name evidence="2" type="ORF">BKCO1_4000047</name>
</gene>
<dbReference type="CDD" id="cd05188">
    <property type="entry name" value="MDR"/>
    <property type="match status" value="1"/>
</dbReference>
<dbReference type="SUPFAM" id="SSF50129">
    <property type="entry name" value="GroES-like"/>
    <property type="match status" value="1"/>
</dbReference>
<dbReference type="PANTHER" id="PTHR45033:SF3">
    <property type="entry name" value="DEHYDROGENASE, PUTATIVE (AFU_ORTHOLOGUE AFUA_2G13270)-RELATED"/>
    <property type="match status" value="1"/>
</dbReference>
<comment type="caution">
    <text evidence="2">The sequence shown here is derived from an EMBL/GenBank/DDBJ whole genome shotgun (WGS) entry which is preliminary data.</text>
</comment>
<dbReference type="Proteomes" id="UP000183809">
    <property type="component" value="Unassembled WGS sequence"/>
</dbReference>
<dbReference type="RefSeq" id="XP_020128433.1">
    <property type="nucleotide sequence ID" value="XM_020275457.1"/>
</dbReference>
<protein>
    <submittedName>
        <fullName evidence="2">Alcohol dehydrogenase</fullName>
    </submittedName>
</protein>
<dbReference type="SMART" id="SM00829">
    <property type="entry name" value="PKS_ER"/>
    <property type="match status" value="1"/>
</dbReference>
<dbReference type="OrthoDB" id="449487at2759"/>
<dbReference type="GeneID" id="31015718"/>
<evidence type="ECO:0000259" key="1">
    <source>
        <dbReference type="SMART" id="SM00829"/>
    </source>
</evidence>
<accession>A0A1J9RXG6</accession>
<dbReference type="InterPro" id="IPR011032">
    <property type="entry name" value="GroES-like_sf"/>
</dbReference>
<dbReference type="PANTHER" id="PTHR45033">
    <property type="match status" value="1"/>
</dbReference>
<dbReference type="GO" id="GO:0016491">
    <property type="term" value="F:oxidoreductase activity"/>
    <property type="evidence" value="ECO:0007669"/>
    <property type="project" value="InterPro"/>
</dbReference>
<dbReference type="Pfam" id="PF00107">
    <property type="entry name" value="ADH_zinc_N"/>
    <property type="match status" value="1"/>
</dbReference>
<reference evidence="2 3" key="1">
    <citation type="submission" date="2016-10" db="EMBL/GenBank/DDBJ databases">
        <title>Proteomics and genomics reveal pathogen-plant mechanisms compatible with a hemibiotrophic lifestyle of Diplodia corticola.</title>
        <authorList>
            <person name="Fernandes I."/>
            <person name="De Jonge R."/>
            <person name="Van De Peer Y."/>
            <person name="Devreese B."/>
            <person name="Alves A."/>
            <person name="Esteves A.C."/>
        </authorList>
    </citation>
    <scope>NUCLEOTIDE SEQUENCE [LARGE SCALE GENOMIC DNA]</scope>
    <source>
        <strain evidence="2 3">CBS 112549</strain>
    </source>
</reference>
<evidence type="ECO:0000313" key="3">
    <source>
        <dbReference type="Proteomes" id="UP000183809"/>
    </source>
</evidence>
<dbReference type="STRING" id="236234.A0A1J9RXG6"/>
<dbReference type="SUPFAM" id="SSF51735">
    <property type="entry name" value="NAD(P)-binding Rossmann-fold domains"/>
    <property type="match status" value="1"/>
</dbReference>
<dbReference type="InterPro" id="IPR020843">
    <property type="entry name" value="ER"/>
</dbReference>
<dbReference type="EMBL" id="MNUE01000040">
    <property type="protein sequence ID" value="OJD32173.1"/>
    <property type="molecule type" value="Genomic_DNA"/>
</dbReference>
<dbReference type="InterPro" id="IPR052711">
    <property type="entry name" value="Zinc_ADH-like"/>
</dbReference>
<organism evidence="2 3">
    <name type="scientific">Diplodia corticola</name>
    <dbReference type="NCBI Taxonomy" id="236234"/>
    <lineage>
        <taxon>Eukaryota</taxon>
        <taxon>Fungi</taxon>
        <taxon>Dikarya</taxon>
        <taxon>Ascomycota</taxon>
        <taxon>Pezizomycotina</taxon>
        <taxon>Dothideomycetes</taxon>
        <taxon>Dothideomycetes incertae sedis</taxon>
        <taxon>Botryosphaeriales</taxon>
        <taxon>Botryosphaeriaceae</taxon>
        <taxon>Diplodia</taxon>
    </lineage>
</organism>
<dbReference type="InterPro" id="IPR036291">
    <property type="entry name" value="NAD(P)-bd_dom_sf"/>
</dbReference>
<name>A0A1J9RXG6_9PEZI</name>
<sequence>MPTAIAIRQIDGKPGSVYYPLTKLTLPAPPSAGTHSPTTTLLTIRMAAAALNHRDLFIRQHLYPGTAFAVPLLADGCGTVTAVHAADPTNPAATRAADSSPWLGKRVVINPGTGWESDPAGPESRTGYAILGGTKANAVGTLCEEVVVEAGQVEEAPAHLSDVEAAAVPLTGLTAWRAVVTKAGVREGEAANVLVTGVGGGVAVMAVLFAGALGARVFVTSGSGEKIERAKGLGAVGGVNYKEGGWEKRLQGLIGEGGKLDAIIDGAGGDVVEKGVRLLKNGGVIVSYGMTLGPKMPFLMSAVLKNIEIKGSTMGSRLEFKQMVDFVKEKKLKPVISRVVSGIDNIEAIDGLFEDMKNGTQFGKLVIEIAAKEGESTSTASVKGMLMAQYLQKSFTFDSTIGMVRIVYTDL</sequence>
<feature type="domain" description="Enoyl reductase (ER)" evidence="1">
    <location>
        <begin position="15"/>
        <end position="367"/>
    </location>
</feature>
<proteinExistence type="predicted"/>
<dbReference type="FunFam" id="3.40.50.720:FF:000481">
    <property type="entry name" value="Alcohol dehydrogenase, variant"/>
    <property type="match status" value="1"/>
</dbReference>